<protein>
    <submittedName>
        <fullName evidence="1">Uncharacterized protein</fullName>
    </submittedName>
</protein>
<dbReference type="EMBL" id="JAHHUM010001239">
    <property type="protein sequence ID" value="KAK5613222.1"/>
    <property type="molecule type" value="Genomic_DNA"/>
</dbReference>
<keyword evidence="2" id="KW-1185">Reference proteome</keyword>
<reference evidence="1 2" key="1">
    <citation type="submission" date="2021-06" db="EMBL/GenBank/DDBJ databases">
        <authorList>
            <person name="Palmer J.M."/>
        </authorList>
    </citation>
    <scope>NUCLEOTIDE SEQUENCE [LARGE SCALE GENOMIC DNA]</scope>
    <source>
        <strain evidence="1 2">MEX-2019</strain>
        <tissue evidence="1">Muscle</tissue>
    </source>
</reference>
<accession>A0AAV9RWB5</accession>
<dbReference type="Proteomes" id="UP001311232">
    <property type="component" value="Unassembled WGS sequence"/>
</dbReference>
<comment type="caution">
    <text evidence="1">The sequence shown here is derived from an EMBL/GenBank/DDBJ whole genome shotgun (WGS) entry which is preliminary data.</text>
</comment>
<evidence type="ECO:0000313" key="2">
    <source>
        <dbReference type="Proteomes" id="UP001311232"/>
    </source>
</evidence>
<gene>
    <name evidence="1" type="ORF">CRENBAI_026173</name>
</gene>
<proteinExistence type="predicted"/>
<feature type="non-terminal residue" evidence="1">
    <location>
        <position position="1"/>
    </location>
</feature>
<organism evidence="1 2">
    <name type="scientific">Crenichthys baileyi</name>
    <name type="common">White River springfish</name>
    <dbReference type="NCBI Taxonomy" id="28760"/>
    <lineage>
        <taxon>Eukaryota</taxon>
        <taxon>Metazoa</taxon>
        <taxon>Chordata</taxon>
        <taxon>Craniata</taxon>
        <taxon>Vertebrata</taxon>
        <taxon>Euteleostomi</taxon>
        <taxon>Actinopterygii</taxon>
        <taxon>Neopterygii</taxon>
        <taxon>Teleostei</taxon>
        <taxon>Neoteleostei</taxon>
        <taxon>Acanthomorphata</taxon>
        <taxon>Ovalentaria</taxon>
        <taxon>Atherinomorphae</taxon>
        <taxon>Cyprinodontiformes</taxon>
        <taxon>Goodeidae</taxon>
        <taxon>Crenichthys</taxon>
    </lineage>
</organism>
<dbReference type="AlphaFoldDB" id="A0AAV9RWB5"/>
<name>A0AAV9RWB5_9TELE</name>
<evidence type="ECO:0000313" key="1">
    <source>
        <dbReference type="EMBL" id="KAK5613222.1"/>
    </source>
</evidence>
<sequence length="83" mass="8828">LKPVSPEVKLQTESGSRCLYPAPITPGSRSPWVHVPDGSLWRCATLHVSEGMSDAVILRASGADHLCRCCASSSSRSGYTILS</sequence>